<name>I3TFR9_THEC1</name>
<dbReference type="Proteomes" id="UP000005270">
    <property type="component" value="Chromosome"/>
</dbReference>
<keyword evidence="3" id="KW-1185">Reference proteome</keyword>
<organism evidence="2 3">
    <name type="scientific">Thermogladius calderae (strain DSM 22663 / VKM B-2946 / 1633)</name>
    <dbReference type="NCBI Taxonomy" id="1184251"/>
    <lineage>
        <taxon>Archaea</taxon>
        <taxon>Thermoproteota</taxon>
        <taxon>Thermoprotei</taxon>
        <taxon>Desulfurococcales</taxon>
        <taxon>Desulfurococcaceae</taxon>
        <taxon>Thermogladius</taxon>
    </lineage>
</organism>
<feature type="domain" description="HEPN" evidence="1">
    <location>
        <begin position="13"/>
        <end position="123"/>
    </location>
</feature>
<dbReference type="InterPro" id="IPR007842">
    <property type="entry name" value="HEPN_dom"/>
</dbReference>
<protein>
    <recommendedName>
        <fullName evidence="1">HEPN domain-containing protein</fullName>
    </recommendedName>
</protein>
<dbReference type="GeneID" id="25397202"/>
<evidence type="ECO:0000313" key="2">
    <source>
        <dbReference type="EMBL" id="AFK51607.1"/>
    </source>
</evidence>
<dbReference type="STRING" id="1184251.TCELL_1184"/>
<dbReference type="PROSITE" id="PS50910">
    <property type="entry name" value="HEPN"/>
    <property type="match status" value="1"/>
</dbReference>
<dbReference type="SUPFAM" id="SSF81593">
    <property type="entry name" value="Nucleotidyltransferase substrate binding subunit/domain"/>
    <property type="match status" value="1"/>
</dbReference>
<proteinExistence type="predicted"/>
<dbReference type="AlphaFoldDB" id="I3TFR9"/>
<dbReference type="HOGENOM" id="CLU_1933360_0_0_2"/>
<evidence type="ECO:0000259" key="1">
    <source>
        <dbReference type="PROSITE" id="PS50910"/>
    </source>
</evidence>
<dbReference type="RefSeq" id="WP_014737857.1">
    <property type="nucleotide sequence ID" value="NC_017954.1"/>
</dbReference>
<dbReference type="Pfam" id="PF05168">
    <property type="entry name" value="HEPN"/>
    <property type="match status" value="1"/>
</dbReference>
<dbReference type="InParanoid" id="I3TFR9"/>
<dbReference type="Gene3D" id="1.20.120.330">
    <property type="entry name" value="Nucleotidyltransferases domain 2"/>
    <property type="match status" value="1"/>
</dbReference>
<reference evidence="2 3" key="1">
    <citation type="journal article" date="2012" name="J. Bacteriol.">
        <title>Complete genome sequence of the hyperthermophilic cellulolytic Crenarchaeon 'Thermogladius cellulolyticus' 1633.</title>
        <authorList>
            <person name="Mardanov A.V."/>
            <person name="Kochetkova T.V."/>
            <person name="Beletsky A.V."/>
            <person name="Bonch-Osmolovskaya E.A."/>
            <person name="Ravin N.V."/>
            <person name="Skryabin K.G."/>
        </authorList>
    </citation>
    <scope>NUCLEOTIDE SEQUENCE [LARGE SCALE GENOMIC DNA]</scope>
    <source>
        <strain evidence="3">DSM 22663 / VKM B-2946 / 1633</strain>
    </source>
</reference>
<sequence length="130" mass="14468">MADEASRDPAEFRVRARRLLEDVPGLIDRGEYDRAAYYVAEYVRLSLTARILEVTGGLVDSYSLVGLAATLAEHDSAAKRLIEDPDTLVELSRIERVFVVSRFGGGGFTEDETRRLYEFARRALSPALGT</sequence>
<evidence type="ECO:0000313" key="3">
    <source>
        <dbReference type="Proteomes" id="UP000005270"/>
    </source>
</evidence>
<gene>
    <name evidence="2" type="ordered locus">TCELL_1184</name>
</gene>
<accession>I3TFR9</accession>
<dbReference type="eggNOG" id="arCOG01191">
    <property type="taxonomic scope" value="Archaea"/>
</dbReference>
<dbReference type="EMBL" id="CP003531">
    <property type="protein sequence ID" value="AFK51607.1"/>
    <property type="molecule type" value="Genomic_DNA"/>
</dbReference>
<dbReference type="KEGG" id="thg:TCELL_1184"/>